<dbReference type="EMBL" id="CP018889">
    <property type="protein sequence ID" value="AUI69330.1"/>
    <property type="molecule type" value="Genomic_DNA"/>
</dbReference>
<reference evidence="3" key="1">
    <citation type="submission" date="2016-12" db="EMBL/GenBank/DDBJ databases">
        <title>Complete Genome Sequence of Beggiatoa leptomitiformis D-401.</title>
        <authorList>
            <person name="Fomenkov A."/>
            <person name="Vincze T."/>
            <person name="Grabovich M."/>
            <person name="Anton B.P."/>
            <person name="Dubinina G."/>
            <person name="Orlova M."/>
            <person name="Belousova E."/>
            <person name="Roberts R.J."/>
        </authorList>
    </citation>
    <scope>NUCLEOTIDE SEQUENCE [LARGE SCALE GENOMIC DNA]</scope>
    <source>
        <strain evidence="3">D-401</strain>
    </source>
</reference>
<dbReference type="SUPFAM" id="SSF47175">
    <property type="entry name" value="Cytochromes"/>
    <property type="match status" value="1"/>
</dbReference>
<evidence type="ECO:0000313" key="3">
    <source>
        <dbReference type="Proteomes" id="UP000234271"/>
    </source>
</evidence>
<gene>
    <name evidence="2" type="ORF">BLE401_11940</name>
</gene>
<dbReference type="PRINTS" id="PR00608">
    <property type="entry name" value="CYTCHROMECII"/>
</dbReference>
<keyword evidence="1" id="KW-0732">Signal</keyword>
<sequence length="171" mass="18753">MLKLVKMGIAGLFAVGLGISVNVLAADAHDHASDHAMSERLHDAVEYRQGAFIIMGWNFGRMAAMVKGETPYNAEEFTQRANTIQLVSHLPIEGFKDMPESASGKTKMDTAAKTEIWTKFDDFTSKMKALEDASVKLAEVSKQGDLAAIKPVFAETGKTCKSCHDDYKHKD</sequence>
<protein>
    <submittedName>
        <fullName evidence="2">Cytochrome c</fullName>
    </submittedName>
</protein>
<dbReference type="GO" id="GO:0009055">
    <property type="term" value="F:electron transfer activity"/>
    <property type="evidence" value="ECO:0007669"/>
    <property type="project" value="InterPro"/>
</dbReference>
<proteinExistence type="predicted"/>
<evidence type="ECO:0000313" key="2">
    <source>
        <dbReference type="EMBL" id="AUI69330.1"/>
    </source>
</evidence>
<dbReference type="InterPro" id="IPR015984">
    <property type="entry name" value="Cyt_c_prime_subgr"/>
</dbReference>
<dbReference type="PROSITE" id="PS51009">
    <property type="entry name" value="CYTCII"/>
    <property type="match status" value="1"/>
</dbReference>
<feature type="chain" id="PRO_5014680007" evidence="1">
    <location>
        <begin position="26"/>
        <end position="171"/>
    </location>
</feature>
<dbReference type="Gene3D" id="1.20.120.10">
    <property type="entry name" value="Cytochrome c/b562"/>
    <property type="match status" value="1"/>
</dbReference>
<dbReference type="GO" id="GO:0005506">
    <property type="term" value="F:iron ion binding"/>
    <property type="evidence" value="ECO:0007669"/>
    <property type="project" value="InterPro"/>
</dbReference>
<dbReference type="InterPro" id="IPR010980">
    <property type="entry name" value="Cyt_c/b562"/>
</dbReference>
<dbReference type="Proteomes" id="UP000234271">
    <property type="component" value="Chromosome"/>
</dbReference>
<dbReference type="InterPro" id="IPR002321">
    <property type="entry name" value="Cyt_c_II"/>
</dbReference>
<dbReference type="GO" id="GO:0020037">
    <property type="term" value="F:heme binding"/>
    <property type="evidence" value="ECO:0007669"/>
    <property type="project" value="InterPro"/>
</dbReference>
<dbReference type="STRING" id="288004.AL038_12325"/>
<accession>A0A2N9YFR6</accession>
<dbReference type="AlphaFoldDB" id="A0A2N9YFR6"/>
<evidence type="ECO:0000256" key="1">
    <source>
        <dbReference type="SAM" id="SignalP"/>
    </source>
</evidence>
<keyword evidence="3" id="KW-1185">Reference proteome</keyword>
<dbReference type="KEGG" id="blep:AL038_12325"/>
<dbReference type="GO" id="GO:0022900">
    <property type="term" value="P:electron transport chain"/>
    <property type="evidence" value="ECO:0007669"/>
    <property type="project" value="InterPro"/>
</dbReference>
<dbReference type="Pfam" id="PF01322">
    <property type="entry name" value="Cytochrom_C_2"/>
    <property type="match status" value="1"/>
</dbReference>
<dbReference type="OrthoDB" id="5520910at2"/>
<organism evidence="2 3">
    <name type="scientific">Beggiatoa leptomitoformis</name>
    <dbReference type="NCBI Taxonomy" id="288004"/>
    <lineage>
        <taxon>Bacteria</taxon>
        <taxon>Pseudomonadati</taxon>
        <taxon>Pseudomonadota</taxon>
        <taxon>Gammaproteobacteria</taxon>
        <taxon>Thiotrichales</taxon>
        <taxon>Thiotrichaceae</taxon>
        <taxon>Beggiatoa</taxon>
    </lineage>
</organism>
<name>A0A2N9YFR6_9GAMM</name>
<dbReference type="RefSeq" id="WP_062153264.1">
    <property type="nucleotide sequence ID" value="NZ_CP012373.2"/>
</dbReference>
<feature type="signal peptide" evidence="1">
    <location>
        <begin position="1"/>
        <end position="25"/>
    </location>
</feature>